<dbReference type="Pfam" id="PF03328">
    <property type="entry name" value="HpcH_HpaI"/>
    <property type="match status" value="1"/>
</dbReference>
<dbReference type="PANTHER" id="PTHR30502">
    <property type="entry name" value="2-KETO-3-DEOXY-L-RHAMNONATE ALDOLASE"/>
    <property type="match status" value="1"/>
</dbReference>
<dbReference type="SUPFAM" id="SSF51621">
    <property type="entry name" value="Phosphoenolpyruvate/pyruvate domain"/>
    <property type="match status" value="1"/>
</dbReference>
<dbReference type="InterPro" id="IPR040442">
    <property type="entry name" value="Pyrv_kinase-like_dom_sf"/>
</dbReference>
<proteinExistence type="inferred from homology"/>
<evidence type="ECO:0000259" key="4">
    <source>
        <dbReference type="Pfam" id="PF03328"/>
    </source>
</evidence>
<dbReference type="RefSeq" id="WP_102772200.1">
    <property type="nucleotide sequence ID" value="NZ_POQS01000002.1"/>
</dbReference>
<name>A0A2N8KKZ8_9BURK</name>
<evidence type="ECO:0000256" key="2">
    <source>
        <dbReference type="ARBA" id="ARBA00022723"/>
    </source>
</evidence>
<dbReference type="GO" id="GO:0016832">
    <property type="term" value="F:aldehyde-lyase activity"/>
    <property type="evidence" value="ECO:0007669"/>
    <property type="project" value="TreeGrafter"/>
</dbReference>
<dbReference type="Proteomes" id="UP000235994">
    <property type="component" value="Unassembled WGS sequence"/>
</dbReference>
<accession>A0A2N8KKZ8</accession>
<dbReference type="GO" id="GO:0005737">
    <property type="term" value="C:cytoplasm"/>
    <property type="evidence" value="ECO:0007669"/>
    <property type="project" value="TreeGrafter"/>
</dbReference>
<dbReference type="InterPro" id="IPR012689">
    <property type="entry name" value="HpaI"/>
</dbReference>
<reference evidence="5 6" key="1">
    <citation type="submission" date="2018-01" db="EMBL/GenBank/DDBJ databases">
        <title>The draft genome of an aniline degradation strain ANB-1.</title>
        <authorList>
            <person name="Zhang L."/>
            <person name="Jiang J."/>
        </authorList>
    </citation>
    <scope>NUCLEOTIDE SEQUENCE [LARGE SCALE GENOMIC DNA]</scope>
    <source>
        <strain evidence="5 6">ANB-1</strain>
    </source>
</reference>
<protein>
    <submittedName>
        <fullName evidence="5">4-hydroxy-2-oxoheptanedioate aldolase</fullName>
    </submittedName>
</protein>
<evidence type="ECO:0000313" key="5">
    <source>
        <dbReference type="EMBL" id="PND34126.1"/>
    </source>
</evidence>
<evidence type="ECO:0000256" key="1">
    <source>
        <dbReference type="ARBA" id="ARBA00005568"/>
    </source>
</evidence>
<dbReference type="NCBIfam" id="TIGR02311">
    <property type="entry name" value="HpaI"/>
    <property type="match status" value="1"/>
</dbReference>
<evidence type="ECO:0000313" key="6">
    <source>
        <dbReference type="Proteomes" id="UP000235994"/>
    </source>
</evidence>
<dbReference type="InterPro" id="IPR015813">
    <property type="entry name" value="Pyrv/PenolPyrv_kinase-like_dom"/>
</dbReference>
<dbReference type="GO" id="GO:0046872">
    <property type="term" value="F:metal ion binding"/>
    <property type="evidence" value="ECO:0007669"/>
    <property type="project" value="UniProtKB-KW"/>
</dbReference>
<dbReference type="InterPro" id="IPR050251">
    <property type="entry name" value="HpcH-HpaI_aldolase"/>
</dbReference>
<keyword evidence="2" id="KW-0479">Metal-binding</keyword>
<gene>
    <name evidence="5" type="primary">hpaI</name>
    <name evidence="5" type="ORF">C1I89_07740</name>
</gene>
<sequence length="268" mass="28225">MDILTNTFKRALLQGKPQIGLWAGLCSAYSIEIVAGAGFDWLVIDGEHAPNTLQSTLAQLQSVAAYPVAPVVRPAWNDAVQIKQILDAGAQTILVPMVQSAEEAAAAVAAVRYPPQGIRGVGSALARSSRWNRIPDYLRRANDEMCVLVQIETPRAVEALEQILAVDGVDGAFIGPADLAASMGYLSEPDHPAVAQVIERTIERIVASGKAAGILHGRVEQARRYLSLGASFVAVGVDAILLARAAEGLAAQFKDVAAPAARAAQGPY</sequence>
<comment type="similarity">
    <text evidence="1">Belongs to the HpcH/HpaI aldolase family.</text>
</comment>
<dbReference type="Gene3D" id="3.20.20.60">
    <property type="entry name" value="Phosphoenolpyruvate-binding domains"/>
    <property type="match status" value="1"/>
</dbReference>
<keyword evidence="3" id="KW-0456">Lyase</keyword>
<dbReference type="FunFam" id="3.20.20.60:FF:000004">
    <property type="entry name" value="5-keto-4-deoxy-D-glucarate aldolase"/>
    <property type="match status" value="1"/>
</dbReference>
<dbReference type="PANTHER" id="PTHR30502:SF0">
    <property type="entry name" value="PHOSPHOENOLPYRUVATE CARBOXYLASE FAMILY PROTEIN"/>
    <property type="match status" value="1"/>
</dbReference>
<dbReference type="InterPro" id="IPR005000">
    <property type="entry name" value="Aldolase/citrate-lyase_domain"/>
</dbReference>
<evidence type="ECO:0000256" key="3">
    <source>
        <dbReference type="ARBA" id="ARBA00023239"/>
    </source>
</evidence>
<dbReference type="GO" id="GO:0010124">
    <property type="term" value="P:phenylacetate catabolic process"/>
    <property type="evidence" value="ECO:0007669"/>
    <property type="project" value="InterPro"/>
</dbReference>
<dbReference type="EMBL" id="POQS01000002">
    <property type="protein sequence ID" value="PND34126.1"/>
    <property type="molecule type" value="Genomic_DNA"/>
</dbReference>
<feature type="domain" description="HpcH/HpaI aldolase/citrate lyase" evidence="4">
    <location>
        <begin position="18"/>
        <end position="244"/>
    </location>
</feature>
<organism evidence="5 6">
    <name type="scientific">Achromobacter pulmonis</name>
    <dbReference type="NCBI Taxonomy" id="1389932"/>
    <lineage>
        <taxon>Bacteria</taxon>
        <taxon>Pseudomonadati</taxon>
        <taxon>Pseudomonadota</taxon>
        <taxon>Betaproteobacteria</taxon>
        <taxon>Burkholderiales</taxon>
        <taxon>Alcaligenaceae</taxon>
        <taxon>Achromobacter</taxon>
    </lineage>
</organism>
<keyword evidence="6" id="KW-1185">Reference proteome</keyword>
<comment type="caution">
    <text evidence="5">The sequence shown here is derived from an EMBL/GenBank/DDBJ whole genome shotgun (WGS) entry which is preliminary data.</text>
</comment>
<dbReference type="AlphaFoldDB" id="A0A2N8KKZ8"/>